<dbReference type="Proteomes" id="UP001066276">
    <property type="component" value="Chromosome 2_2"/>
</dbReference>
<evidence type="ECO:0000313" key="3">
    <source>
        <dbReference type="Proteomes" id="UP001066276"/>
    </source>
</evidence>
<proteinExistence type="predicted"/>
<comment type="caution">
    <text evidence="2">The sequence shown here is derived from an EMBL/GenBank/DDBJ whole genome shotgun (WGS) entry which is preliminary data.</text>
</comment>
<name>A0AAV7UY78_PLEWA</name>
<protein>
    <submittedName>
        <fullName evidence="2">Uncharacterized protein</fullName>
    </submittedName>
</protein>
<evidence type="ECO:0000256" key="1">
    <source>
        <dbReference type="SAM" id="MobiDB-lite"/>
    </source>
</evidence>
<accession>A0AAV7UY78</accession>
<dbReference type="EMBL" id="JANPWB010000004">
    <property type="protein sequence ID" value="KAJ1194060.1"/>
    <property type="molecule type" value="Genomic_DNA"/>
</dbReference>
<organism evidence="2 3">
    <name type="scientific">Pleurodeles waltl</name>
    <name type="common">Iberian ribbed newt</name>
    <dbReference type="NCBI Taxonomy" id="8319"/>
    <lineage>
        <taxon>Eukaryota</taxon>
        <taxon>Metazoa</taxon>
        <taxon>Chordata</taxon>
        <taxon>Craniata</taxon>
        <taxon>Vertebrata</taxon>
        <taxon>Euteleostomi</taxon>
        <taxon>Amphibia</taxon>
        <taxon>Batrachia</taxon>
        <taxon>Caudata</taxon>
        <taxon>Salamandroidea</taxon>
        <taxon>Salamandridae</taxon>
        <taxon>Pleurodelinae</taxon>
        <taxon>Pleurodeles</taxon>
    </lineage>
</organism>
<evidence type="ECO:0000313" key="2">
    <source>
        <dbReference type="EMBL" id="KAJ1194060.1"/>
    </source>
</evidence>
<reference evidence="2" key="1">
    <citation type="journal article" date="2022" name="bioRxiv">
        <title>Sequencing and chromosome-scale assembly of the giantPleurodeles waltlgenome.</title>
        <authorList>
            <person name="Brown T."/>
            <person name="Elewa A."/>
            <person name="Iarovenko S."/>
            <person name="Subramanian E."/>
            <person name="Araus A.J."/>
            <person name="Petzold A."/>
            <person name="Susuki M."/>
            <person name="Suzuki K.-i.T."/>
            <person name="Hayashi T."/>
            <person name="Toyoda A."/>
            <person name="Oliveira C."/>
            <person name="Osipova E."/>
            <person name="Leigh N.D."/>
            <person name="Simon A."/>
            <person name="Yun M.H."/>
        </authorList>
    </citation>
    <scope>NUCLEOTIDE SEQUENCE</scope>
    <source>
        <strain evidence="2">20211129_DDA</strain>
        <tissue evidence="2">Liver</tissue>
    </source>
</reference>
<feature type="compositionally biased region" description="Low complexity" evidence="1">
    <location>
        <begin position="70"/>
        <end position="89"/>
    </location>
</feature>
<sequence>MLRGGRTSSLPNSLPLPSVGPSLALVSLCHSVHLQHVSAVNRGTVGSLTAAAHPTLQPRPVGSRSDAAQPRSSFRPAHSSRRAAAAPSTRRPPPRDVAAPFPQATRSAYGAQPQLLPGFSPYPVTPPVQRRRARRGRRSGIGSAAGASSSRHFVFEGPDGPRHRNGGRLPYLLTATDSPGSKGHKDC</sequence>
<feature type="compositionally biased region" description="Basic residues" evidence="1">
    <location>
        <begin position="129"/>
        <end position="138"/>
    </location>
</feature>
<keyword evidence="3" id="KW-1185">Reference proteome</keyword>
<feature type="compositionally biased region" description="Low complexity" evidence="1">
    <location>
        <begin position="140"/>
        <end position="151"/>
    </location>
</feature>
<dbReference type="AlphaFoldDB" id="A0AAV7UY78"/>
<gene>
    <name evidence="2" type="ORF">NDU88_003355</name>
</gene>
<feature type="region of interest" description="Disordered" evidence="1">
    <location>
        <begin position="52"/>
        <end position="187"/>
    </location>
</feature>